<name>A0AAV4BDX0_9GAST</name>
<organism evidence="1 2">
    <name type="scientific">Plakobranchus ocellatus</name>
    <dbReference type="NCBI Taxonomy" id="259542"/>
    <lineage>
        <taxon>Eukaryota</taxon>
        <taxon>Metazoa</taxon>
        <taxon>Spiralia</taxon>
        <taxon>Lophotrochozoa</taxon>
        <taxon>Mollusca</taxon>
        <taxon>Gastropoda</taxon>
        <taxon>Heterobranchia</taxon>
        <taxon>Euthyneura</taxon>
        <taxon>Panpulmonata</taxon>
        <taxon>Sacoglossa</taxon>
        <taxon>Placobranchoidea</taxon>
        <taxon>Plakobranchidae</taxon>
        <taxon>Plakobranchus</taxon>
    </lineage>
</organism>
<reference evidence="1 2" key="1">
    <citation type="journal article" date="2021" name="Elife">
        <title>Chloroplast acquisition without the gene transfer in kleptoplastic sea slugs, Plakobranchus ocellatus.</title>
        <authorList>
            <person name="Maeda T."/>
            <person name="Takahashi S."/>
            <person name="Yoshida T."/>
            <person name="Shimamura S."/>
            <person name="Takaki Y."/>
            <person name="Nagai Y."/>
            <person name="Toyoda A."/>
            <person name="Suzuki Y."/>
            <person name="Arimoto A."/>
            <person name="Ishii H."/>
            <person name="Satoh N."/>
            <person name="Nishiyama T."/>
            <person name="Hasebe M."/>
            <person name="Maruyama T."/>
            <person name="Minagawa J."/>
            <person name="Obokata J."/>
            <person name="Shigenobu S."/>
        </authorList>
    </citation>
    <scope>NUCLEOTIDE SEQUENCE [LARGE SCALE GENOMIC DNA]</scope>
</reference>
<proteinExistence type="predicted"/>
<comment type="caution">
    <text evidence="1">The sequence shown here is derived from an EMBL/GenBank/DDBJ whole genome shotgun (WGS) entry which is preliminary data.</text>
</comment>
<keyword evidence="2" id="KW-1185">Reference proteome</keyword>
<dbReference type="Proteomes" id="UP000735302">
    <property type="component" value="Unassembled WGS sequence"/>
</dbReference>
<gene>
    <name evidence="1" type="ORF">PoB_004350100</name>
</gene>
<dbReference type="EMBL" id="BLXT01004727">
    <property type="protein sequence ID" value="GFO16996.1"/>
    <property type="molecule type" value="Genomic_DNA"/>
</dbReference>
<accession>A0AAV4BDX0</accession>
<dbReference type="AlphaFoldDB" id="A0AAV4BDX0"/>
<sequence>MFIINYKVEYGKWLRVRVKLDTTSRKKFEACRPTKCVLKAKAIDFLGHRLGEGAISLQDENVEKVRAATKFKTKKEAGAFLGLIG</sequence>
<evidence type="ECO:0000313" key="2">
    <source>
        <dbReference type="Proteomes" id="UP000735302"/>
    </source>
</evidence>
<dbReference type="SUPFAM" id="SSF56672">
    <property type="entry name" value="DNA/RNA polymerases"/>
    <property type="match status" value="1"/>
</dbReference>
<dbReference type="InterPro" id="IPR043502">
    <property type="entry name" value="DNA/RNA_pol_sf"/>
</dbReference>
<protein>
    <submittedName>
        <fullName evidence="1">Zinc finger protein</fullName>
    </submittedName>
</protein>
<evidence type="ECO:0000313" key="1">
    <source>
        <dbReference type="EMBL" id="GFO16996.1"/>
    </source>
</evidence>